<reference evidence="8" key="1">
    <citation type="submission" date="2019-04" db="EMBL/GenBank/DDBJ databases">
        <authorList>
            <person name="Brambilla D."/>
        </authorList>
    </citation>
    <scope>NUCLEOTIDE SEQUENCE</scope>
    <source>
        <strain evidence="8">BAL1</strain>
    </source>
</reference>
<dbReference type="InterPro" id="IPR000172">
    <property type="entry name" value="GMC_OxRdtase_N"/>
</dbReference>
<evidence type="ECO:0000256" key="2">
    <source>
        <dbReference type="ARBA" id="ARBA00010790"/>
    </source>
</evidence>
<evidence type="ECO:0000256" key="4">
    <source>
        <dbReference type="ARBA" id="ARBA00022827"/>
    </source>
</evidence>
<name>A0A486XUF2_9GAMM</name>
<dbReference type="Gene3D" id="3.30.560.10">
    <property type="entry name" value="Glucose Oxidase, domain 3"/>
    <property type="match status" value="1"/>
</dbReference>
<keyword evidence="4 5" id="KW-0274">FAD</keyword>
<dbReference type="PIRSF" id="PIRSF000137">
    <property type="entry name" value="Alcohol_oxidase"/>
    <property type="match status" value="1"/>
</dbReference>
<dbReference type="PANTHER" id="PTHR11552:SF147">
    <property type="entry name" value="CHOLINE DEHYDROGENASE, MITOCHONDRIAL"/>
    <property type="match status" value="1"/>
</dbReference>
<evidence type="ECO:0000313" key="8">
    <source>
        <dbReference type="EMBL" id="VHO06182.1"/>
    </source>
</evidence>
<dbReference type="PROSITE" id="PS00623">
    <property type="entry name" value="GMC_OXRED_1"/>
    <property type="match status" value="1"/>
</dbReference>
<sequence>MSSQQFDYVIVGAGSSGAVLAARLSENPEVSVCLLEAGGPDDSVLIHAPAGVVAMVPTKINNYAFETVPQTGLNGRRGYQPRGKTLGGSSSINAMLYVRGNRWDYDHWAALGNPGWSYDELLPLFNRSEHNEQFSDAFHGQGGNLNVTYQAFQSPVNDLFLQAAVANGLALNPDYNGATQEGAFQYQVTHKNGERCSSAKAFLTPNRSRPNLHIITHAVAAKIILDGRQATGVAYYQKGTLHTVLTRREVIVSAGAFGSPQLLQLSGIGPAAELQQLGIPVICDLPGVGQNLQDHIDYVQAWRVPANTATFGLSWRGAAKIAAAIPEWMKHRSGMISSAIASCGAFFRSSAAVEVPDLQLVFVLGIVDDHARKLHLGHGISCHVDLLRPYSRGTVRLASTDPHVAPHIDPNFLSDPRDLPLLVKGAQFQQRLIESAAFDAIRGDMLYPVQANDPDAIANDIRNRADTQYHPVGTCKMGPDHDPLAVVDAQLRVRGINRLRVADASIMPTLIGGNTNATCIMIGEKLADLLRQGEAIAHQYTGAIYAKTTRLLRADVHPEPDGL</sequence>
<dbReference type="SUPFAM" id="SSF54373">
    <property type="entry name" value="FAD-linked reductases, C-terminal domain"/>
    <property type="match status" value="1"/>
</dbReference>
<dbReference type="Pfam" id="PF05199">
    <property type="entry name" value="GMC_oxred_C"/>
    <property type="match status" value="1"/>
</dbReference>
<dbReference type="Gene3D" id="3.50.50.60">
    <property type="entry name" value="FAD/NAD(P)-binding domain"/>
    <property type="match status" value="1"/>
</dbReference>
<proteinExistence type="inferred from homology"/>
<dbReference type="PANTHER" id="PTHR11552">
    <property type="entry name" value="GLUCOSE-METHANOL-CHOLINE GMC OXIDOREDUCTASE"/>
    <property type="match status" value="1"/>
</dbReference>
<dbReference type="EMBL" id="CAAJGR010000023">
    <property type="protein sequence ID" value="VHO06182.1"/>
    <property type="molecule type" value="Genomic_DNA"/>
</dbReference>
<feature type="domain" description="Glucose-methanol-choline oxidoreductase N-terminal" evidence="6">
    <location>
        <begin position="83"/>
        <end position="106"/>
    </location>
</feature>
<dbReference type="EC" id="1.1.99.1" evidence="8"/>
<evidence type="ECO:0000256" key="1">
    <source>
        <dbReference type="ARBA" id="ARBA00001974"/>
    </source>
</evidence>
<dbReference type="SUPFAM" id="SSF51905">
    <property type="entry name" value="FAD/NAD(P)-binding domain"/>
    <property type="match status" value="1"/>
</dbReference>
<dbReference type="InterPro" id="IPR036188">
    <property type="entry name" value="FAD/NAD-bd_sf"/>
</dbReference>
<dbReference type="InterPro" id="IPR012132">
    <property type="entry name" value="GMC_OxRdtase"/>
</dbReference>
<dbReference type="PROSITE" id="PS00624">
    <property type="entry name" value="GMC_OXRED_2"/>
    <property type="match status" value="1"/>
</dbReference>
<dbReference type="AlphaFoldDB" id="A0A486XUF2"/>
<feature type="domain" description="Glucose-methanol-choline oxidoreductase N-terminal" evidence="7">
    <location>
        <begin position="255"/>
        <end position="269"/>
    </location>
</feature>
<evidence type="ECO:0000256" key="3">
    <source>
        <dbReference type="ARBA" id="ARBA00022630"/>
    </source>
</evidence>
<protein>
    <submittedName>
        <fullName evidence="8">Choline dehydrogenase</fullName>
        <ecNumber evidence="8">1.1.99.1</ecNumber>
    </submittedName>
</protein>
<comment type="similarity">
    <text evidence="2 5">Belongs to the GMC oxidoreductase family.</text>
</comment>
<evidence type="ECO:0000259" key="7">
    <source>
        <dbReference type="PROSITE" id="PS00624"/>
    </source>
</evidence>
<comment type="cofactor">
    <cofactor evidence="1">
        <name>FAD</name>
        <dbReference type="ChEBI" id="CHEBI:57692"/>
    </cofactor>
</comment>
<organism evidence="8">
    <name type="scientific">Rheinheimera sp. BAL341</name>
    <dbReference type="NCBI Taxonomy" id="1708203"/>
    <lineage>
        <taxon>Bacteria</taxon>
        <taxon>Pseudomonadati</taxon>
        <taxon>Pseudomonadota</taxon>
        <taxon>Gammaproteobacteria</taxon>
        <taxon>Chromatiales</taxon>
        <taxon>Chromatiaceae</taxon>
        <taxon>Rheinheimera</taxon>
    </lineage>
</organism>
<evidence type="ECO:0000259" key="6">
    <source>
        <dbReference type="PROSITE" id="PS00623"/>
    </source>
</evidence>
<keyword evidence="3 5" id="KW-0285">Flavoprotein</keyword>
<dbReference type="GO" id="GO:0008812">
    <property type="term" value="F:choline dehydrogenase activity"/>
    <property type="evidence" value="ECO:0007669"/>
    <property type="project" value="UniProtKB-EC"/>
</dbReference>
<keyword evidence="8" id="KW-0560">Oxidoreductase</keyword>
<accession>A0A486XUF2</accession>
<gene>
    <name evidence="8" type="ORF">BAL341_3221</name>
</gene>
<evidence type="ECO:0000256" key="5">
    <source>
        <dbReference type="RuleBase" id="RU003968"/>
    </source>
</evidence>
<dbReference type="GO" id="GO:0050660">
    <property type="term" value="F:flavin adenine dinucleotide binding"/>
    <property type="evidence" value="ECO:0007669"/>
    <property type="project" value="InterPro"/>
</dbReference>
<dbReference type="Pfam" id="PF00732">
    <property type="entry name" value="GMC_oxred_N"/>
    <property type="match status" value="1"/>
</dbReference>
<dbReference type="InterPro" id="IPR007867">
    <property type="entry name" value="GMC_OxRtase_C"/>
</dbReference>